<evidence type="ECO:0000313" key="1">
    <source>
        <dbReference type="EMBL" id="QZH63750.1"/>
    </source>
</evidence>
<name>A0ACD1F9P0_MYCFR</name>
<organism evidence="1 2">
    <name type="scientific">Mycolicibacterium farcinogenes</name>
    <name type="common">Mycobacterium farcinogenes</name>
    <dbReference type="NCBI Taxonomy" id="1802"/>
    <lineage>
        <taxon>Bacteria</taxon>
        <taxon>Bacillati</taxon>
        <taxon>Actinomycetota</taxon>
        <taxon>Actinomycetes</taxon>
        <taxon>Mycobacteriales</taxon>
        <taxon>Mycobacteriaceae</taxon>
        <taxon>Mycolicibacterium</taxon>
    </lineage>
</organism>
<protein>
    <submittedName>
        <fullName evidence="1">Ferrous iron transport protein A</fullName>
    </submittedName>
</protein>
<sequence length="84" mass="9425">MYTPEQCRILSDLPVGSCATIVRISDESPDCVALRLRHLGFRPGYAVEPIRVAPLGDPAVYRILGYDMCLRRREARHILVTVVS</sequence>
<evidence type="ECO:0000313" key="2">
    <source>
        <dbReference type="Proteomes" id="UP000825598"/>
    </source>
</evidence>
<reference evidence="1" key="1">
    <citation type="submission" date="2021-07" db="EMBL/GenBank/DDBJ databases">
        <title>Complete Genome Sequences of Mycobacterium farcinogenes Isolated from Clinical Specimens from Patients in Thailand.</title>
        <authorList>
            <person name="Sodsai P."/>
        </authorList>
    </citation>
    <scope>NUCLEOTIDE SEQUENCE</scope>
    <source>
        <strain evidence="1">BKK/CU-MFGFA-001</strain>
    </source>
</reference>
<accession>A0ACD1F9P0</accession>
<keyword evidence="2" id="KW-1185">Reference proteome</keyword>
<proteinExistence type="predicted"/>
<gene>
    <name evidence="1" type="ORF">K6L26_16825</name>
</gene>
<dbReference type="Proteomes" id="UP000825598">
    <property type="component" value="Chromosome"/>
</dbReference>
<dbReference type="EMBL" id="CP081673">
    <property type="protein sequence ID" value="QZH63750.1"/>
    <property type="molecule type" value="Genomic_DNA"/>
</dbReference>